<evidence type="ECO:0000313" key="1">
    <source>
        <dbReference type="EMBL" id="GAG38859.1"/>
    </source>
</evidence>
<accession>X0X6J7</accession>
<protein>
    <submittedName>
        <fullName evidence="1">Uncharacterized protein</fullName>
    </submittedName>
</protein>
<feature type="non-terminal residue" evidence="1">
    <location>
        <position position="151"/>
    </location>
</feature>
<dbReference type="AlphaFoldDB" id="X0X6J7"/>
<sequence length="151" mass="16128">MCSINRRGEARLLRREQALCLALSPTGQIWLGGPNGLSVVESDGVSRQVLDQSIVAVAFDASNVPWVCTAEGDLMRLTGPDWQRMGNAWEMAGSVPRDIVVGNDGEVWLAMASGLGVWSTSGEFALRVVEDGLPNVDVRALAHGPDGAVWI</sequence>
<proteinExistence type="predicted"/>
<dbReference type="EMBL" id="BARS01042045">
    <property type="protein sequence ID" value="GAG38859.1"/>
    <property type="molecule type" value="Genomic_DNA"/>
</dbReference>
<dbReference type="SUPFAM" id="SSF63829">
    <property type="entry name" value="Calcium-dependent phosphotriesterase"/>
    <property type="match status" value="1"/>
</dbReference>
<reference evidence="1" key="1">
    <citation type="journal article" date="2014" name="Front. Microbiol.">
        <title>High frequency of phylogenetically diverse reductive dehalogenase-homologous genes in deep subseafloor sedimentary metagenomes.</title>
        <authorList>
            <person name="Kawai M."/>
            <person name="Futagami T."/>
            <person name="Toyoda A."/>
            <person name="Takaki Y."/>
            <person name="Nishi S."/>
            <person name="Hori S."/>
            <person name="Arai W."/>
            <person name="Tsubouchi T."/>
            <person name="Morono Y."/>
            <person name="Uchiyama I."/>
            <person name="Ito T."/>
            <person name="Fujiyama A."/>
            <person name="Inagaki F."/>
            <person name="Takami H."/>
        </authorList>
    </citation>
    <scope>NUCLEOTIDE SEQUENCE</scope>
    <source>
        <strain evidence="1">Expedition CK06-06</strain>
    </source>
</reference>
<name>X0X6J7_9ZZZZ</name>
<comment type="caution">
    <text evidence="1">The sequence shown here is derived from an EMBL/GenBank/DDBJ whole genome shotgun (WGS) entry which is preliminary data.</text>
</comment>
<dbReference type="Gene3D" id="2.130.10.10">
    <property type="entry name" value="YVTN repeat-like/Quinoprotein amine dehydrogenase"/>
    <property type="match status" value="1"/>
</dbReference>
<dbReference type="InterPro" id="IPR015943">
    <property type="entry name" value="WD40/YVTN_repeat-like_dom_sf"/>
</dbReference>
<gene>
    <name evidence="1" type="ORF">S01H1_63849</name>
</gene>
<organism evidence="1">
    <name type="scientific">marine sediment metagenome</name>
    <dbReference type="NCBI Taxonomy" id="412755"/>
    <lineage>
        <taxon>unclassified sequences</taxon>
        <taxon>metagenomes</taxon>
        <taxon>ecological metagenomes</taxon>
    </lineage>
</organism>